<evidence type="ECO:0000256" key="1">
    <source>
        <dbReference type="ARBA" id="ARBA00023239"/>
    </source>
</evidence>
<gene>
    <name evidence="4" type="ORF">D5S19_13975</name>
</gene>
<dbReference type="OrthoDB" id="3676909at2"/>
<dbReference type="Pfam" id="PF19086">
    <property type="entry name" value="Terpene_syn_C_2"/>
    <property type="match status" value="1"/>
</dbReference>
<dbReference type="SFLD" id="SFLDS00005">
    <property type="entry name" value="Isoprenoid_Synthase_Type_I"/>
    <property type="match status" value="1"/>
</dbReference>
<keyword evidence="5" id="KW-1185">Reference proteome</keyword>
<dbReference type="GO" id="GO:0010333">
    <property type="term" value="F:terpene synthase activity"/>
    <property type="evidence" value="ECO:0007669"/>
    <property type="project" value="InterPro"/>
</dbReference>
<protein>
    <recommendedName>
        <fullName evidence="2">Terpene synthase</fullName>
        <ecNumber evidence="2">4.2.3.-</ecNumber>
    </recommendedName>
</protein>
<dbReference type="SUPFAM" id="SSF48576">
    <property type="entry name" value="Terpenoid synthases"/>
    <property type="match status" value="1"/>
</dbReference>
<organism evidence="4 5">
    <name type="scientific">Amycolatopsis panacis</name>
    <dbReference type="NCBI Taxonomy" id="2340917"/>
    <lineage>
        <taxon>Bacteria</taxon>
        <taxon>Bacillati</taxon>
        <taxon>Actinomycetota</taxon>
        <taxon>Actinomycetes</taxon>
        <taxon>Pseudonocardiales</taxon>
        <taxon>Pseudonocardiaceae</taxon>
        <taxon>Amycolatopsis</taxon>
    </lineage>
</organism>
<dbReference type="Proteomes" id="UP000285112">
    <property type="component" value="Unassembled WGS sequence"/>
</dbReference>
<dbReference type="InterPro" id="IPR008949">
    <property type="entry name" value="Isoprenoid_synthase_dom_sf"/>
</dbReference>
<keyword evidence="2" id="KW-0460">Magnesium</keyword>
<proteinExistence type="inferred from homology"/>
<dbReference type="PROSITE" id="PS50144">
    <property type="entry name" value="MATH"/>
    <property type="match status" value="1"/>
</dbReference>
<accession>A0A419I4S0</accession>
<dbReference type="InterPro" id="IPR034686">
    <property type="entry name" value="Terpene_cyclase-like_2"/>
</dbReference>
<dbReference type="EMBL" id="QZFV01000078">
    <property type="protein sequence ID" value="RJQ85486.1"/>
    <property type="molecule type" value="Genomic_DNA"/>
</dbReference>
<comment type="cofactor">
    <cofactor evidence="2">
        <name>Mg(2+)</name>
        <dbReference type="ChEBI" id="CHEBI:18420"/>
    </cofactor>
</comment>
<comment type="caution">
    <text evidence="4">The sequence shown here is derived from an EMBL/GenBank/DDBJ whole genome shotgun (WGS) entry which is preliminary data.</text>
</comment>
<feature type="domain" description="MATH" evidence="3">
    <location>
        <begin position="308"/>
        <end position="340"/>
    </location>
</feature>
<keyword evidence="2" id="KW-0479">Metal-binding</keyword>
<evidence type="ECO:0000313" key="4">
    <source>
        <dbReference type="EMBL" id="RJQ85486.1"/>
    </source>
</evidence>
<evidence type="ECO:0000259" key="3">
    <source>
        <dbReference type="PROSITE" id="PS50144"/>
    </source>
</evidence>
<evidence type="ECO:0000256" key="2">
    <source>
        <dbReference type="RuleBase" id="RU366034"/>
    </source>
</evidence>
<dbReference type="GO" id="GO:0046872">
    <property type="term" value="F:metal ion binding"/>
    <property type="evidence" value="ECO:0007669"/>
    <property type="project" value="UniProtKB-KW"/>
</dbReference>
<keyword evidence="1 2" id="KW-0456">Lyase</keyword>
<name>A0A419I4S0_9PSEU</name>
<dbReference type="PANTHER" id="PTHR35201:SF4">
    <property type="entry name" value="BETA-PINACENE SYNTHASE-RELATED"/>
    <property type="match status" value="1"/>
</dbReference>
<dbReference type="AlphaFoldDB" id="A0A419I4S0"/>
<comment type="similarity">
    <text evidence="2">Belongs to the terpene synthase family.</text>
</comment>
<reference evidence="4 5" key="1">
    <citation type="submission" date="2018-09" db="EMBL/GenBank/DDBJ databases">
        <title>YIM PH 21725 draft genome.</title>
        <authorList>
            <person name="Miao C."/>
        </authorList>
    </citation>
    <scope>NUCLEOTIDE SEQUENCE [LARGE SCALE GENOMIC DNA]</scope>
    <source>
        <strain evidence="5">YIM PH21725</strain>
    </source>
</reference>
<dbReference type="PANTHER" id="PTHR35201">
    <property type="entry name" value="TERPENE SYNTHASE"/>
    <property type="match status" value="1"/>
</dbReference>
<dbReference type="RefSeq" id="WP_120023777.1">
    <property type="nucleotide sequence ID" value="NZ_QZFV01000078.1"/>
</dbReference>
<sequence>MPSTPEEQLYARFADLPRPSYPFEDLVNPAMEDLVQECSRWIDDDYGFHSEKARSRHKQHRLTDIAARGFPYLTLPELRPVARFASSGAMLDDYFDHADHGEMGAIRKRIMALLSGAETVAPQDLGIYRQFQLIRQDARLCGMPEHLYRKFVIVIGTLLAGFQDEKRYIARNQPAPLPVLEVIRAETSGGLPFAKYLCMQKDYRALPDEVLEHPIVLRLHLLASRMIGWHNDIISLPKELSRKGDVINLVITLQHEHGVSIEDAYRMAVDFHDRDLDEFITLQDNLPVFGKWQRMAQEYVTDLGAMLQGVYSWHIKNSSRYRPGAYVEPEYASSEFVWRA</sequence>
<dbReference type="SFLD" id="SFLDG01020">
    <property type="entry name" value="Terpene_Cyclase_Like_2"/>
    <property type="match status" value="1"/>
</dbReference>
<dbReference type="EC" id="4.2.3.-" evidence="2"/>
<evidence type="ECO:0000313" key="5">
    <source>
        <dbReference type="Proteomes" id="UP000285112"/>
    </source>
</evidence>
<dbReference type="Gene3D" id="1.10.600.10">
    <property type="entry name" value="Farnesyl Diphosphate Synthase"/>
    <property type="match status" value="1"/>
</dbReference>
<dbReference type="InterPro" id="IPR002083">
    <property type="entry name" value="MATH/TRAF_dom"/>
</dbReference>